<dbReference type="GO" id="GO:0005524">
    <property type="term" value="F:ATP binding"/>
    <property type="evidence" value="ECO:0007669"/>
    <property type="project" value="UniProtKB-KW"/>
</dbReference>
<evidence type="ECO:0000313" key="6">
    <source>
        <dbReference type="Proteomes" id="UP000236592"/>
    </source>
</evidence>
<dbReference type="PROSITE" id="PS51192">
    <property type="entry name" value="HELICASE_ATP_BIND_1"/>
    <property type="match status" value="1"/>
</dbReference>
<proteinExistence type="predicted"/>
<dbReference type="InterPro" id="IPR027417">
    <property type="entry name" value="P-loop_NTPase"/>
</dbReference>
<dbReference type="GO" id="GO:0016787">
    <property type="term" value="F:hydrolase activity"/>
    <property type="evidence" value="ECO:0007669"/>
    <property type="project" value="UniProtKB-KW"/>
</dbReference>
<sequence>MSFKKLIQPLKDSLKNKGFNEPIGVQKLILSKIKGGANLFCIAPKDSGKTTSIVLSVIQKLKGKAFEDAPRVLIFVKDKQAALDLELEFNAFLRGTDLRIYTAYDQKNIDQQRDDIYDGVDVVIATPKRLNRIFYLNGINLNKLQMCIVEDADFLFRNNNFAEVTRTPESIGRCQYLVFAEHFDKRFERWQDSFMFNSEVVTYQKD</sequence>
<dbReference type="AlphaFoldDB" id="A0A2I7SKJ5"/>
<dbReference type="KEGG" id="taj:C1A40_13715"/>
<dbReference type="GO" id="GO:0004386">
    <property type="term" value="F:helicase activity"/>
    <property type="evidence" value="ECO:0007669"/>
    <property type="project" value="UniProtKB-KW"/>
</dbReference>
<dbReference type="GO" id="GO:0003676">
    <property type="term" value="F:nucleic acid binding"/>
    <property type="evidence" value="ECO:0007669"/>
    <property type="project" value="InterPro"/>
</dbReference>
<dbReference type="InterPro" id="IPR014001">
    <property type="entry name" value="Helicase_ATP-bd"/>
</dbReference>
<dbReference type="Proteomes" id="UP000236592">
    <property type="component" value="Chromosome"/>
</dbReference>
<dbReference type="OrthoDB" id="1118340at2"/>
<keyword evidence="6" id="KW-1185">Reference proteome</keyword>
<dbReference type="InterPro" id="IPR011545">
    <property type="entry name" value="DEAD/DEAH_box_helicase_dom"/>
</dbReference>
<evidence type="ECO:0000313" key="5">
    <source>
        <dbReference type="EMBL" id="AUS06435.1"/>
    </source>
</evidence>
<evidence type="ECO:0000256" key="2">
    <source>
        <dbReference type="ARBA" id="ARBA00022801"/>
    </source>
</evidence>
<keyword evidence="2" id="KW-0378">Hydrolase</keyword>
<name>A0A2I7SKJ5_9FLAO</name>
<keyword evidence="5" id="KW-0347">Helicase</keyword>
<dbReference type="Pfam" id="PF00270">
    <property type="entry name" value="DEAD"/>
    <property type="match status" value="1"/>
</dbReference>
<protein>
    <submittedName>
        <fullName evidence="5">DEAD/DEAH box helicase</fullName>
    </submittedName>
</protein>
<gene>
    <name evidence="5" type="ORF">C1A40_13715</name>
</gene>
<reference evidence="6" key="1">
    <citation type="submission" date="2018-01" db="EMBL/GenBank/DDBJ databases">
        <title>Complete genome of Tamlana sp. UJ94.</title>
        <authorList>
            <person name="Jung J."/>
            <person name="Chung D."/>
            <person name="Bae S.S."/>
            <person name="Baek K."/>
        </authorList>
    </citation>
    <scope>NUCLEOTIDE SEQUENCE [LARGE SCALE GENOMIC DNA]</scope>
    <source>
        <strain evidence="6">UJ94</strain>
    </source>
</reference>
<dbReference type="EMBL" id="CP025938">
    <property type="protein sequence ID" value="AUS06435.1"/>
    <property type="molecule type" value="Genomic_DNA"/>
</dbReference>
<organism evidence="5 6">
    <name type="scientific">Pseudotamlana carrageenivorans</name>
    <dbReference type="NCBI Taxonomy" id="2069432"/>
    <lineage>
        <taxon>Bacteria</taxon>
        <taxon>Pseudomonadati</taxon>
        <taxon>Bacteroidota</taxon>
        <taxon>Flavobacteriia</taxon>
        <taxon>Flavobacteriales</taxon>
        <taxon>Flavobacteriaceae</taxon>
        <taxon>Pseudotamlana</taxon>
    </lineage>
</organism>
<dbReference type="SUPFAM" id="SSF52540">
    <property type="entry name" value="P-loop containing nucleoside triphosphate hydrolases"/>
    <property type="match status" value="1"/>
</dbReference>
<evidence type="ECO:0000256" key="1">
    <source>
        <dbReference type="ARBA" id="ARBA00022741"/>
    </source>
</evidence>
<dbReference type="Gene3D" id="3.40.50.300">
    <property type="entry name" value="P-loop containing nucleotide triphosphate hydrolases"/>
    <property type="match status" value="1"/>
</dbReference>
<evidence type="ECO:0000256" key="3">
    <source>
        <dbReference type="ARBA" id="ARBA00022840"/>
    </source>
</evidence>
<dbReference type="PANTHER" id="PTHR24031">
    <property type="entry name" value="RNA HELICASE"/>
    <property type="match status" value="1"/>
</dbReference>
<keyword evidence="1" id="KW-0547">Nucleotide-binding</keyword>
<dbReference type="SMART" id="SM00487">
    <property type="entry name" value="DEXDc"/>
    <property type="match status" value="1"/>
</dbReference>
<dbReference type="RefSeq" id="WP_102996386.1">
    <property type="nucleotide sequence ID" value="NZ_CP025938.1"/>
</dbReference>
<evidence type="ECO:0000259" key="4">
    <source>
        <dbReference type="PROSITE" id="PS51192"/>
    </source>
</evidence>
<feature type="domain" description="Helicase ATP-binding" evidence="4">
    <location>
        <begin position="30"/>
        <end position="186"/>
    </location>
</feature>
<keyword evidence="3" id="KW-0067">ATP-binding</keyword>
<accession>A0A2I7SKJ5</accession>